<dbReference type="EC" id="5.3.2.2" evidence="5"/>
<evidence type="ECO:0000313" key="10">
    <source>
        <dbReference type="Proteomes" id="UP000659654"/>
    </source>
</evidence>
<accession>A0A1I7RI34</accession>
<dbReference type="PANTHER" id="PTHR11820">
    <property type="entry name" value="ACYLPYRUVASE"/>
    <property type="match status" value="1"/>
</dbReference>
<gene>
    <name evidence="7" type="ORF">BXYJ_LOCUS8777</name>
</gene>
<evidence type="ECO:0000313" key="11">
    <source>
        <dbReference type="WBParaSite" id="BXY_0036300.1"/>
    </source>
</evidence>
<dbReference type="OrthoDB" id="411064at2759"/>
<evidence type="ECO:0000313" key="9">
    <source>
        <dbReference type="Proteomes" id="UP000095284"/>
    </source>
</evidence>
<dbReference type="Gene3D" id="3.90.850.10">
    <property type="entry name" value="Fumarylacetoacetase-like, C-terminal domain"/>
    <property type="match status" value="1"/>
</dbReference>
<evidence type="ECO:0000313" key="8">
    <source>
        <dbReference type="EMBL" id="CAG9115186.1"/>
    </source>
</evidence>
<reference evidence="11" key="1">
    <citation type="submission" date="2016-11" db="UniProtKB">
        <authorList>
            <consortium name="WormBaseParasite"/>
        </authorList>
    </citation>
    <scope>IDENTIFICATION</scope>
</reference>
<proteinExistence type="inferred from homology"/>
<evidence type="ECO:0000256" key="2">
    <source>
        <dbReference type="ARBA" id="ARBA00022723"/>
    </source>
</evidence>
<dbReference type="InterPro" id="IPR011234">
    <property type="entry name" value="Fumarylacetoacetase-like_C"/>
</dbReference>
<dbReference type="AlphaFoldDB" id="A0A1I7RI34"/>
<dbReference type="PANTHER" id="PTHR11820:SF7">
    <property type="entry name" value="ACYLPYRUVASE FAHD1, MITOCHONDRIAL"/>
    <property type="match status" value="1"/>
</dbReference>
<sequence length="306" mass="34458">MYSEGNWQYLGLHLIDRLTLALQRACRRRRLTTFGVLEKVHLQLYTVKMMLREWWLTGLKTAKDKRHRFFMQSVAPQPKQSVAMRLARLANEVVQRTKPAPDYRQISKKVICIGRNYQDGKAPPAEPIVFMKPSSSIISNKQNIRVPEGCGKLVHEVELGVVIGKPARFVKKEDAYEHVAGYTLALDMTARDVLDKLIENGHPWFLAKAFDTGCALHGFIEKSDIPDPHQLELQCAVNGEPRQCERTSEMFFDIPTLIEFTSQFMTLEPGDLILTGTPPGVSPCKPGDKIDAAISGHLATSFNVIS</sequence>
<dbReference type="Proteomes" id="UP000582659">
    <property type="component" value="Unassembled WGS sequence"/>
</dbReference>
<dbReference type="GO" id="GO:0005739">
    <property type="term" value="C:mitochondrion"/>
    <property type="evidence" value="ECO:0007669"/>
    <property type="project" value="TreeGrafter"/>
</dbReference>
<dbReference type="GO" id="GO:0050163">
    <property type="term" value="F:oxaloacetate tautomerase activity"/>
    <property type="evidence" value="ECO:0007669"/>
    <property type="project" value="UniProtKB-EC"/>
</dbReference>
<dbReference type="Proteomes" id="UP000659654">
    <property type="component" value="Unassembled WGS sequence"/>
</dbReference>
<evidence type="ECO:0000256" key="5">
    <source>
        <dbReference type="ARBA" id="ARBA00044973"/>
    </source>
</evidence>
<keyword evidence="10" id="KW-1185">Reference proteome</keyword>
<dbReference type="WBParaSite" id="BXY_0036300.1">
    <property type="protein sequence ID" value="BXY_0036300.1"/>
    <property type="gene ID" value="BXY_0036300"/>
</dbReference>
<comment type="similarity">
    <text evidence="1">Belongs to the FAH family.</text>
</comment>
<dbReference type="SMR" id="A0A1I7RI34"/>
<reference evidence="8" key="2">
    <citation type="submission" date="2020-08" db="EMBL/GenBank/DDBJ databases">
        <authorList>
            <person name="Kikuchi T."/>
        </authorList>
    </citation>
    <scope>NUCLEOTIDE SEQUENCE</scope>
    <source>
        <strain evidence="7">Ka4C1</strain>
    </source>
</reference>
<dbReference type="Pfam" id="PF01557">
    <property type="entry name" value="FAA_hydrolase"/>
    <property type="match status" value="1"/>
</dbReference>
<name>A0A1I7RI34_BURXY</name>
<evidence type="ECO:0000259" key="6">
    <source>
        <dbReference type="Pfam" id="PF01557"/>
    </source>
</evidence>
<comment type="catalytic activity">
    <reaction evidence="4">
        <text>oxaloacetate = enol-oxaloacetate</text>
        <dbReference type="Rhea" id="RHEA:16021"/>
        <dbReference type="ChEBI" id="CHEBI:16452"/>
        <dbReference type="ChEBI" id="CHEBI:17479"/>
        <dbReference type="EC" id="5.3.2.2"/>
    </reaction>
    <physiologicalReaction direction="right-to-left" evidence="4">
        <dbReference type="Rhea" id="RHEA:16023"/>
    </physiologicalReaction>
</comment>
<dbReference type="EMBL" id="CAJFCV020000004">
    <property type="protein sequence ID" value="CAG9115186.1"/>
    <property type="molecule type" value="Genomic_DNA"/>
</dbReference>
<dbReference type="GO" id="GO:0018773">
    <property type="term" value="F:acetylpyruvate hydrolase activity"/>
    <property type="evidence" value="ECO:0007669"/>
    <property type="project" value="TreeGrafter"/>
</dbReference>
<dbReference type="Proteomes" id="UP000095284">
    <property type="component" value="Unplaced"/>
</dbReference>
<protein>
    <recommendedName>
        <fullName evidence="5">oxaloacetate tautomerase</fullName>
        <ecNumber evidence="5">5.3.2.2</ecNumber>
    </recommendedName>
    <alternativeName>
        <fullName evidence="3">Fumarylacetoacetate hydrolase domain-containing protein 1</fullName>
    </alternativeName>
</protein>
<dbReference type="GO" id="GO:0046872">
    <property type="term" value="F:metal ion binding"/>
    <property type="evidence" value="ECO:0007669"/>
    <property type="project" value="UniProtKB-KW"/>
</dbReference>
<feature type="domain" description="Fumarylacetoacetase-like C-terminal" evidence="6">
    <location>
        <begin position="109"/>
        <end position="297"/>
    </location>
</feature>
<organism evidence="9 11">
    <name type="scientific">Bursaphelenchus xylophilus</name>
    <name type="common">Pinewood nematode worm</name>
    <name type="synonym">Aphelenchoides xylophilus</name>
    <dbReference type="NCBI Taxonomy" id="6326"/>
    <lineage>
        <taxon>Eukaryota</taxon>
        <taxon>Metazoa</taxon>
        <taxon>Ecdysozoa</taxon>
        <taxon>Nematoda</taxon>
        <taxon>Chromadorea</taxon>
        <taxon>Rhabditida</taxon>
        <taxon>Tylenchina</taxon>
        <taxon>Tylenchomorpha</taxon>
        <taxon>Aphelenchoidea</taxon>
        <taxon>Aphelenchoididae</taxon>
        <taxon>Bursaphelenchus</taxon>
    </lineage>
</organism>
<evidence type="ECO:0000256" key="3">
    <source>
        <dbReference type="ARBA" id="ARBA00042340"/>
    </source>
</evidence>
<evidence type="ECO:0000256" key="1">
    <source>
        <dbReference type="ARBA" id="ARBA00010211"/>
    </source>
</evidence>
<dbReference type="eggNOG" id="KOG1535">
    <property type="taxonomic scope" value="Eukaryota"/>
</dbReference>
<dbReference type="SUPFAM" id="SSF56529">
    <property type="entry name" value="FAH"/>
    <property type="match status" value="1"/>
</dbReference>
<dbReference type="InterPro" id="IPR036663">
    <property type="entry name" value="Fumarylacetoacetase_C_sf"/>
</dbReference>
<keyword evidence="2" id="KW-0479">Metal-binding</keyword>
<dbReference type="EMBL" id="CAJFDI010000004">
    <property type="protein sequence ID" value="CAD5225902.1"/>
    <property type="molecule type" value="Genomic_DNA"/>
</dbReference>
<evidence type="ECO:0000256" key="4">
    <source>
        <dbReference type="ARBA" id="ARBA00044911"/>
    </source>
</evidence>
<evidence type="ECO:0000313" key="7">
    <source>
        <dbReference type="EMBL" id="CAD5225902.1"/>
    </source>
</evidence>